<proteinExistence type="predicted"/>
<organism evidence="7 8">
    <name type="scientific">Cyanidiococcus yangmingshanensis</name>
    <dbReference type="NCBI Taxonomy" id="2690220"/>
    <lineage>
        <taxon>Eukaryota</taxon>
        <taxon>Rhodophyta</taxon>
        <taxon>Bangiophyceae</taxon>
        <taxon>Cyanidiales</taxon>
        <taxon>Cyanidiaceae</taxon>
        <taxon>Cyanidiococcus</taxon>
    </lineage>
</organism>
<dbReference type="GO" id="GO:0003700">
    <property type="term" value="F:DNA-binding transcription factor activity"/>
    <property type="evidence" value="ECO:0007669"/>
    <property type="project" value="TreeGrafter"/>
</dbReference>
<keyword evidence="8" id="KW-1185">Reference proteome</keyword>
<dbReference type="Proteomes" id="UP000530660">
    <property type="component" value="Unassembled WGS sequence"/>
</dbReference>
<dbReference type="PANTHER" id="PTHR46380">
    <property type="entry name" value="CYCLIN-D-BINDING MYB-LIKE TRANSCRIPTION FACTOR 1"/>
    <property type="match status" value="1"/>
</dbReference>
<dbReference type="PROSITE" id="PS50090">
    <property type="entry name" value="MYB_LIKE"/>
    <property type="match status" value="2"/>
</dbReference>
<evidence type="ECO:0000256" key="2">
    <source>
        <dbReference type="ARBA" id="ARBA00023125"/>
    </source>
</evidence>
<evidence type="ECO:0000256" key="3">
    <source>
        <dbReference type="ARBA" id="ARBA00023242"/>
    </source>
</evidence>
<name>A0A7J7IKW6_9RHOD</name>
<protein>
    <submittedName>
        <fullName evidence="7">Uncharacterized protein</fullName>
    </submittedName>
</protein>
<dbReference type="GO" id="GO:0000976">
    <property type="term" value="F:transcription cis-regulatory region binding"/>
    <property type="evidence" value="ECO:0007669"/>
    <property type="project" value="TreeGrafter"/>
</dbReference>
<dbReference type="AlphaFoldDB" id="A0A7J7IKW6"/>
<dbReference type="InterPro" id="IPR009057">
    <property type="entry name" value="Homeodomain-like_sf"/>
</dbReference>
<comment type="caution">
    <text evidence="7">The sequence shown here is derived from an EMBL/GenBank/DDBJ whole genome shotgun (WGS) entry which is preliminary data.</text>
</comment>
<dbReference type="InterPro" id="IPR051651">
    <property type="entry name" value="DMTF1_DNA-bind_reg"/>
</dbReference>
<dbReference type="Gene3D" id="1.10.10.60">
    <property type="entry name" value="Homeodomain-like"/>
    <property type="match status" value="2"/>
</dbReference>
<feature type="compositionally biased region" description="Polar residues" evidence="4">
    <location>
        <begin position="217"/>
        <end position="229"/>
    </location>
</feature>
<keyword evidence="3" id="KW-0539">Nucleus</keyword>
<sequence>MASDSELDFPANGERDTRTPGQVDGVNSERKGALGRFTDRELAQLEQGLQTVCADLGLPACPKQFNELATKPRAVRRECTRQSPEAARLLREWGGIWKRVASFVPGRNWRQVYDTARRRYAANNYLGDWTEEQLELLERAVERYGPCWSKVAEEVGRFSASCRDKWRQSFENRSRLRGRWSSDERRRLLEAVKKFGGPRMAAATDTPAREHLPMNRQPGTRCSGSTEATSGVEAPHKRRHSTLDTHSEGFWTRVADYVGTRSEFQCRCEWQRHMDPRRISRRGSAHHTAVLNWQFLAVLEKYVTPDRHRQVPRDVSEIPWGQVHPELNAYRCYLWWRQLVQRFYPESPLLSSDAQVRRNASLLETIREVRVRLLQQHPELATQCDGRTNLVFQTEPASNGSSQDLVESS</sequence>
<feature type="region of interest" description="Disordered" evidence="4">
    <location>
        <begin position="1"/>
        <end position="31"/>
    </location>
</feature>
<dbReference type="EMBL" id="VWRR01000005">
    <property type="protein sequence ID" value="KAF6003772.1"/>
    <property type="molecule type" value="Genomic_DNA"/>
</dbReference>
<evidence type="ECO:0000313" key="8">
    <source>
        <dbReference type="Proteomes" id="UP000530660"/>
    </source>
</evidence>
<dbReference type="OrthoDB" id="2143914at2759"/>
<comment type="subcellular location">
    <subcellularLocation>
        <location evidence="1">Nucleus</location>
    </subcellularLocation>
</comment>
<dbReference type="SUPFAM" id="SSF46689">
    <property type="entry name" value="Homeodomain-like"/>
    <property type="match status" value="2"/>
</dbReference>
<feature type="domain" description="Myb-like" evidence="5">
    <location>
        <begin position="127"/>
        <end position="170"/>
    </location>
</feature>
<dbReference type="PANTHER" id="PTHR46380:SF2">
    <property type="entry name" value="CYCLIN-D-BINDING MYB-LIKE TRANSCRIPTION FACTOR 1"/>
    <property type="match status" value="1"/>
</dbReference>
<feature type="domain" description="HTH myb-type" evidence="6">
    <location>
        <begin position="127"/>
        <end position="174"/>
    </location>
</feature>
<accession>A0A7J7IKW6</accession>
<evidence type="ECO:0000256" key="4">
    <source>
        <dbReference type="SAM" id="MobiDB-lite"/>
    </source>
</evidence>
<dbReference type="PROSITE" id="PS51294">
    <property type="entry name" value="HTH_MYB"/>
    <property type="match status" value="1"/>
</dbReference>
<feature type="region of interest" description="Disordered" evidence="4">
    <location>
        <begin position="210"/>
        <end position="241"/>
    </location>
</feature>
<feature type="domain" description="Myb-like" evidence="5">
    <location>
        <begin position="172"/>
        <end position="274"/>
    </location>
</feature>
<evidence type="ECO:0000259" key="6">
    <source>
        <dbReference type="PROSITE" id="PS51294"/>
    </source>
</evidence>
<dbReference type="InterPro" id="IPR001005">
    <property type="entry name" value="SANT/Myb"/>
</dbReference>
<dbReference type="Pfam" id="PF00249">
    <property type="entry name" value="Myb_DNA-binding"/>
    <property type="match status" value="1"/>
</dbReference>
<evidence type="ECO:0000259" key="5">
    <source>
        <dbReference type="PROSITE" id="PS50090"/>
    </source>
</evidence>
<dbReference type="SMART" id="SM00717">
    <property type="entry name" value="SANT"/>
    <property type="match status" value="3"/>
</dbReference>
<dbReference type="CDD" id="cd00167">
    <property type="entry name" value="SANT"/>
    <property type="match status" value="1"/>
</dbReference>
<evidence type="ECO:0000256" key="1">
    <source>
        <dbReference type="ARBA" id="ARBA00004123"/>
    </source>
</evidence>
<dbReference type="GO" id="GO:0005634">
    <property type="term" value="C:nucleus"/>
    <property type="evidence" value="ECO:0007669"/>
    <property type="project" value="UniProtKB-SubCell"/>
</dbReference>
<reference evidence="7 8" key="1">
    <citation type="journal article" date="2020" name="J. Phycol.">
        <title>Comparative genome analysis reveals Cyanidiococcus gen. nov., a new extremophilic red algal genus sister to Cyanidioschyzon (Cyanidioschyzonaceae, Rhodophyta).</title>
        <authorList>
            <person name="Liu S.-L."/>
            <person name="Chiang Y.-R."/>
            <person name="Yoon H.S."/>
            <person name="Fu H.-Y."/>
        </authorList>
    </citation>
    <scope>NUCLEOTIDE SEQUENCE [LARGE SCALE GENOMIC DNA]</scope>
    <source>
        <strain evidence="7 8">THAL066</strain>
    </source>
</reference>
<evidence type="ECO:0000313" key="7">
    <source>
        <dbReference type="EMBL" id="KAF6003772.1"/>
    </source>
</evidence>
<keyword evidence="2" id="KW-0238">DNA-binding</keyword>
<dbReference type="InterPro" id="IPR017930">
    <property type="entry name" value="Myb_dom"/>
</dbReference>
<gene>
    <name evidence="7" type="ORF">F1559_001105</name>
</gene>